<dbReference type="EMBL" id="BBSC01000006">
    <property type="protein sequence ID" value="GAM76306.1"/>
    <property type="molecule type" value="Genomic_DNA"/>
</dbReference>
<proteinExistence type="predicted"/>
<dbReference type="Gene3D" id="2.60.40.2810">
    <property type="match status" value="2"/>
</dbReference>
<gene>
    <name evidence="2" type="ORF">JCM19241_3843</name>
</gene>
<protein>
    <submittedName>
        <fullName evidence="2">T1SS secreted agglutinin RTX</fullName>
    </submittedName>
</protein>
<sequence length="593" mass="64165">MIDSLTYHKEDRNSYETDYTLTVSEPVSYFELGTIQGNGTYVVQNMTVSQTCPDEAIFTSLGVDGTEITEAVTLNIHADETEIDLTAELPNVEVDTEGAAQFASIVITEEQLLAQATDIDSDNLDIQNLELVGENSEHATLTDNGDGTWTVTPDANFYGEIELGYQVTDGELTDDNIININFESVNDAPIVSGPIVLSTDEDVGISFTAEDLLANASDIEGDALSILEISYSGENGELIDNEDGTFTFMPNENFNGEVDIDYKVFDGTDEVDTHIDLTVIPVNDVPVPGAPLHTQMLENGTMIIEAKDLLSGASDVDGDILHIENLLLADQTQGTLTDNGDNTFTFEPAEDFYGEVNLTFDISDGMASAPSTARIDVEMVNEGPEVSAPVEAVVDEDGTITITQEDLLANASDVDGDALQAVNLQTNDPNASIVENPDGSFTITPSENFFGEVEFTYDVTDAIETVSTGLNLTVNPVNDLPDVPDLTFNTYDGESLVVTQEQLLAQATDIEGDDLTALNVTSQNDNVSVLIMAMVPSPSIPTKATLAVLTSHSMSVMARISLLRISIFRLNLLTMLQKQRRSLQKWKRTALSW</sequence>
<organism evidence="2 3">
    <name type="scientific">Vibrio ishigakensis</name>
    <dbReference type="NCBI Taxonomy" id="1481914"/>
    <lineage>
        <taxon>Bacteria</taxon>
        <taxon>Pseudomonadati</taxon>
        <taxon>Pseudomonadota</taxon>
        <taxon>Gammaproteobacteria</taxon>
        <taxon>Vibrionales</taxon>
        <taxon>Vibrionaceae</taxon>
        <taxon>Vibrio</taxon>
    </lineage>
</organism>
<accession>A0A0B8QCB6</accession>
<dbReference type="Gene3D" id="2.60.40.3440">
    <property type="match status" value="1"/>
</dbReference>
<dbReference type="NCBIfam" id="NF012211">
    <property type="entry name" value="tand_rpt_95"/>
    <property type="match status" value="4"/>
</dbReference>
<feature type="domain" description="Cadherin-like" evidence="1">
    <location>
        <begin position="100"/>
        <end position="179"/>
    </location>
</feature>
<comment type="caution">
    <text evidence="2">The sequence shown here is derived from an EMBL/GenBank/DDBJ whole genome shotgun (WGS) entry which is preliminary data.</text>
</comment>
<dbReference type="AlphaFoldDB" id="A0A0B8QCB6"/>
<dbReference type="Proteomes" id="UP000031666">
    <property type="component" value="Unassembled WGS sequence"/>
</dbReference>
<dbReference type="Pfam" id="PF17892">
    <property type="entry name" value="Cadherin_5"/>
    <property type="match status" value="4"/>
</dbReference>
<feature type="domain" description="Cadherin-like" evidence="1">
    <location>
        <begin position="282"/>
        <end position="377"/>
    </location>
</feature>
<evidence type="ECO:0000313" key="2">
    <source>
        <dbReference type="EMBL" id="GAM76306.1"/>
    </source>
</evidence>
<evidence type="ECO:0000313" key="3">
    <source>
        <dbReference type="Proteomes" id="UP000031666"/>
    </source>
</evidence>
<dbReference type="STRING" id="1481914.JCM19241_3843"/>
<feature type="domain" description="Cadherin-like" evidence="1">
    <location>
        <begin position="380"/>
        <end position="475"/>
    </location>
</feature>
<dbReference type="InterPro" id="IPR041690">
    <property type="entry name" value="Cadherin_5"/>
</dbReference>
<name>A0A0B8QCB6_9VIBR</name>
<evidence type="ECO:0000259" key="1">
    <source>
        <dbReference type="Pfam" id="PF17892"/>
    </source>
</evidence>
<reference evidence="2 3" key="2">
    <citation type="submission" date="2015-01" db="EMBL/GenBank/DDBJ databases">
        <authorList>
            <consortium name="NBRP consortium"/>
            <person name="Sawabe T."/>
            <person name="Meirelles P."/>
            <person name="Feng G."/>
            <person name="Sayaka M."/>
            <person name="Hattori M."/>
            <person name="Ohkuma M."/>
        </authorList>
    </citation>
    <scope>NUCLEOTIDE SEQUENCE [LARGE SCALE GENOMIC DNA]</scope>
    <source>
        <strain evidence="3">JCM 19241</strain>
    </source>
</reference>
<reference evidence="2 3" key="1">
    <citation type="submission" date="2015-01" db="EMBL/GenBank/DDBJ databases">
        <title>Vibrio sp. C94 JCM 19241 whole genome shotgun sequence.</title>
        <authorList>
            <person name="Sawabe T."/>
            <person name="Meirelles P."/>
            <person name="Feng G."/>
            <person name="Sayaka M."/>
            <person name="Hattori M."/>
            <person name="Ohkuma M."/>
        </authorList>
    </citation>
    <scope>NUCLEOTIDE SEQUENCE [LARGE SCALE GENOMIC DNA]</scope>
    <source>
        <strain evidence="3">JCM 19241</strain>
    </source>
</reference>
<feature type="domain" description="Cadherin-like" evidence="1">
    <location>
        <begin position="185"/>
        <end position="278"/>
    </location>
</feature>